<dbReference type="Proteomes" id="UP001205843">
    <property type="component" value="Unassembled WGS sequence"/>
</dbReference>
<dbReference type="AlphaFoldDB" id="A0AAE3G1C9"/>
<dbReference type="SUPFAM" id="SSF141868">
    <property type="entry name" value="EAL domain-like"/>
    <property type="match status" value="1"/>
</dbReference>
<dbReference type="SMART" id="SM00052">
    <property type="entry name" value="EAL"/>
    <property type="match status" value="1"/>
</dbReference>
<dbReference type="GO" id="GO:0000160">
    <property type="term" value="P:phosphorelay signal transduction system"/>
    <property type="evidence" value="ECO:0007669"/>
    <property type="project" value="InterPro"/>
</dbReference>
<dbReference type="InterPro" id="IPR001633">
    <property type="entry name" value="EAL_dom"/>
</dbReference>
<feature type="modified residue" description="4-aspartylphosphate" evidence="1">
    <location>
        <position position="192"/>
    </location>
</feature>
<reference evidence="4" key="1">
    <citation type="submission" date="2022-03" db="EMBL/GenBank/DDBJ databases">
        <title>Genomic Encyclopedia of Type Strains, Phase III (KMG-III): the genomes of soil and plant-associated and newly described type strains.</title>
        <authorList>
            <person name="Whitman W."/>
        </authorList>
    </citation>
    <scope>NUCLEOTIDE SEQUENCE</scope>
    <source>
        <strain evidence="4">ANL 6-2</strain>
    </source>
</reference>
<dbReference type="SUPFAM" id="SSF52172">
    <property type="entry name" value="CheY-like"/>
    <property type="match status" value="2"/>
</dbReference>
<evidence type="ECO:0000259" key="3">
    <source>
        <dbReference type="PROSITE" id="PS50883"/>
    </source>
</evidence>
<feature type="domain" description="Response regulatory" evidence="2">
    <location>
        <begin position="143"/>
        <end position="259"/>
    </location>
</feature>
<keyword evidence="1" id="KW-0597">Phosphoprotein</keyword>
<dbReference type="PROSITE" id="PS50110">
    <property type="entry name" value="RESPONSE_REGULATORY"/>
    <property type="match status" value="2"/>
</dbReference>
<keyword evidence="5" id="KW-1185">Reference proteome</keyword>
<dbReference type="Gene3D" id="3.30.70.270">
    <property type="match status" value="1"/>
</dbReference>
<gene>
    <name evidence="4" type="ORF">J2T57_000930</name>
</gene>
<dbReference type="PANTHER" id="PTHR33121">
    <property type="entry name" value="CYCLIC DI-GMP PHOSPHODIESTERASE PDEF"/>
    <property type="match status" value="1"/>
</dbReference>
<dbReference type="InterPro" id="IPR001789">
    <property type="entry name" value="Sig_transdc_resp-reg_receiver"/>
</dbReference>
<dbReference type="InterPro" id="IPR050706">
    <property type="entry name" value="Cyclic-di-GMP_PDE-like"/>
</dbReference>
<dbReference type="PANTHER" id="PTHR33121:SF23">
    <property type="entry name" value="CYCLIC DI-GMP PHOSPHODIESTERASE PDEB"/>
    <property type="match status" value="1"/>
</dbReference>
<comment type="caution">
    <text evidence="4">The sequence shown here is derived from an EMBL/GenBank/DDBJ whole genome shotgun (WGS) entry which is preliminary data.</text>
</comment>
<dbReference type="InterPro" id="IPR043128">
    <property type="entry name" value="Rev_trsase/Diguanyl_cyclase"/>
</dbReference>
<dbReference type="Pfam" id="PF00563">
    <property type="entry name" value="EAL"/>
    <property type="match status" value="1"/>
</dbReference>
<name>A0AAE3G1C9_9GAMM</name>
<dbReference type="EMBL" id="JALJXV010000002">
    <property type="protein sequence ID" value="MCP1673831.1"/>
    <property type="molecule type" value="Genomic_DNA"/>
</dbReference>
<dbReference type="Gene3D" id="3.40.50.2300">
    <property type="match status" value="2"/>
</dbReference>
<protein>
    <submittedName>
        <fullName evidence="4">EAL domain-containing protein (Putative c-di-GMP-specific phosphodiesterase class I)/DNA-binding response OmpR family regulator</fullName>
    </submittedName>
</protein>
<dbReference type="InterPro" id="IPR029787">
    <property type="entry name" value="Nucleotide_cyclase"/>
</dbReference>
<feature type="modified residue" description="4-aspartylphosphate" evidence="1">
    <location>
        <position position="75"/>
    </location>
</feature>
<dbReference type="SMART" id="SM00267">
    <property type="entry name" value="GGDEF"/>
    <property type="match status" value="1"/>
</dbReference>
<dbReference type="CDD" id="cd01948">
    <property type="entry name" value="EAL"/>
    <property type="match status" value="1"/>
</dbReference>
<evidence type="ECO:0000313" key="5">
    <source>
        <dbReference type="Proteomes" id="UP001205843"/>
    </source>
</evidence>
<sequence>MEHNVRAEGAEATQAERVNRPVCVIDNDAGMAANLAGELRLHGFRTRHFTSLDLLINFLATGQAAALLIDATTLDDPTYPAVRDRLVATRTPIMVMDESDSMDHRLRAVSAGGTDFLQRPFSLAVLAHLLRSRLTVSSRPEGTTVLLIDTSGTLVQCAAMLQEAGQALHAVTDADAALQYLKSQRPGLLLVDGDSTHPTAGELLLALRQYPGAYGIPALVLTRGDKRRFDDLASAAGIEGVVGLPVASRDLLGIVGARMRRAASLQESWRYLARRDPVTGLASEGHFREELRQAVAIAREGAQRATLLHLEGHSGQEVSNRTMTLAVARVLQRHIPPPGLCAALSENAFAAIIYSRDETTLESIKRELVADLAAARPLAGRPCPPIDARIGTTLLGQGIGSVADALSRARESARIATGTADEVVQTARASADDSPAALDPAWQAELTSAVAEGRFRLVYQPIASLTGQPTALYEVFVRMLDAEQNDILPQEFLPAAKRLGFARHIDRWVVGRAMEVLQEQRHRREQPVLFIKLFPETVETPSFVAWLADRLRRMDVDPKRLVFQLTQRSAARQLTEARSLIRSLRELGCGLALEHYRMDGESEPLLGKLEADYVKLSAELSRGIMQDRALQQEVQSITGEARAHGARPIAALVQDAASLSSLWAAGVEYIQGYFMQEPVDVFGAEELQEHE</sequence>
<feature type="domain" description="EAL" evidence="3">
    <location>
        <begin position="439"/>
        <end position="691"/>
    </location>
</feature>
<dbReference type="SUPFAM" id="SSF55073">
    <property type="entry name" value="Nucleotide cyclase"/>
    <property type="match status" value="1"/>
</dbReference>
<dbReference type="InterPro" id="IPR035919">
    <property type="entry name" value="EAL_sf"/>
</dbReference>
<dbReference type="Gene3D" id="3.20.20.450">
    <property type="entry name" value="EAL domain"/>
    <property type="match status" value="1"/>
</dbReference>
<dbReference type="InterPro" id="IPR000160">
    <property type="entry name" value="GGDEF_dom"/>
</dbReference>
<dbReference type="GO" id="GO:0071111">
    <property type="term" value="F:cyclic-guanylate-specific phosphodiesterase activity"/>
    <property type="evidence" value="ECO:0007669"/>
    <property type="project" value="InterPro"/>
</dbReference>
<feature type="domain" description="Response regulatory" evidence="2">
    <location>
        <begin position="21"/>
        <end position="134"/>
    </location>
</feature>
<organism evidence="4 5">
    <name type="scientific">Natronocella acetinitrilica</name>
    <dbReference type="NCBI Taxonomy" id="414046"/>
    <lineage>
        <taxon>Bacteria</taxon>
        <taxon>Pseudomonadati</taxon>
        <taxon>Pseudomonadota</taxon>
        <taxon>Gammaproteobacteria</taxon>
        <taxon>Chromatiales</taxon>
        <taxon>Ectothiorhodospiraceae</taxon>
        <taxon>Natronocella</taxon>
    </lineage>
</organism>
<evidence type="ECO:0000313" key="4">
    <source>
        <dbReference type="EMBL" id="MCP1673831.1"/>
    </source>
</evidence>
<evidence type="ECO:0000256" key="1">
    <source>
        <dbReference type="PROSITE-ProRule" id="PRU00169"/>
    </source>
</evidence>
<proteinExistence type="predicted"/>
<evidence type="ECO:0000259" key="2">
    <source>
        <dbReference type="PROSITE" id="PS50110"/>
    </source>
</evidence>
<dbReference type="InterPro" id="IPR011006">
    <property type="entry name" value="CheY-like_superfamily"/>
</dbReference>
<dbReference type="PROSITE" id="PS50883">
    <property type="entry name" value="EAL"/>
    <property type="match status" value="1"/>
</dbReference>
<accession>A0AAE3G1C9</accession>